<dbReference type="RefSeq" id="WP_103392427.1">
    <property type="nucleotide sequence ID" value="NZ_CP173614.1"/>
</dbReference>
<name>A0ABS8R5B2_9PSED</name>
<feature type="region of interest" description="Disordered" evidence="1">
    <location>
        <begin position="196"/>
        <end position="217"/>
    </location>
</feature>
<evidence type="ECO:0000313" key="3">
    <source>
        <dbReference type="Proteomes" id="UP001154922"/>
    </source>
</evidence>
<dbReference type="SUPFAM" id="SSF46689">
    <property type="entry name" value="Homeodomain-like"/>
    <property type="match status" value="1"/>
</dbReference>
<comment type="caution">
    <text evidence="2">The sequence shown here is derived from an EMBL/GenBank/DDBJ whole genome shotgun (WGS) entry which is preliminary data.</text>
</comment>
<gene>
    <name evidence="2" type="ORF">LRQ20_26500</name>
</gene>
<reference evidence="2 3" key="1">
    <citation type="journal article" date="2022" name="Int. J. Syst. Evol. Microbiol.">
        <title>Pseudomonas petroselini sp. nov., a pathogen causing bacterial rot of parsley in Japan.</title>
        <authorList>
            <person name="Sawada H."/>
            <person name="Fujikawa T."/>
            <person name="Osada S."/>
            <person name="Satou M."/>
        </authorList>
    </citation>
    <scope>NUCLEOTIDE SEQUENCE [LARGE SCALE GENOMIC DNA]</scope>
    <source>
        <strain evidence="2 3">MAFF 311096</strain>
    </source>
</reference>
<organism evidence="2 3">
    <name type="scientific">Pseudomonas petroselini</name>
    <dbReference type="NCBI Taxonomy" id="2899822"/>
    <lineage>
        <taxon>Bacteria</taxon>
        <taxon>Pseudomonadati</taxon>
        <taxon>Pseudomonadota</taxon>
        <taxon>Gammaproteobacteria</taxon>
        <taxon>Pseudomonadales</taxon>
        <taxon>Pseudomonadaceae</taxon>
        <taxon>Pseudomonas</taxon>
    </lineage>
</organism>
<evidence type="ECO:0000313" key="2">
    <source>
        <dbReference type="EMBL" id="MCD7041852.1"/>
    </source>
</evidence>
<sequence>MPMPERCSRFAQYRDKVLELASRGSGQVGMHGLATCLGLTPDSLYHHFPSKQRLRLDLIEEFYEELLPTIGRIEQAALARRDRLRQKVSAHLTPHQEMPWHFRLVELDSGCLNEEQQRVRQSRKQYERKLLLILGVRHRLDEQGLLATAHAIAALLNSAPSWLTPYLLDEQERSNLMENLVSAAVERLPTRRCTHEATSLTQPLEKISKKTRTSNAF</sequence>
<reference evidence="2 3" key="2">
    <citation type="journal article" date="2023" name="Plant Pathol.">
        <title>Dismantling and reorganizing Pseudomonas marginalis sensu#lato.</title>
        <authorList>
            <person name="Sawada H."/>
            <person name="Fujikawa T."/>
            <person name="Satou M."/>
        </authorList>
    </citation>
    <scope>NUCLEOTIDE SEQUENCE [LARGE SCALE GENOMIC DNA]</scope>
    <source>
        <strain evidence="2 3">MAFF 311096</strain>
    </source>
</reference>
<keyword evidence="3" id="KW-1185">Reference proteome</keyword>
<proteinExistence type="predicted"/>
<dbReference type="Proteomes" id="UP001154922">
    <property type="component" value="Unassembled WGS sequence"/>
</dbReference>
<dbReference type="EMBL" id="JAJOZI010000174">
    <property type="protein sequence ID" value="MCD7041852.1"/>
    <property type="molecule type" value="Genomic_DNA"/>
</dbReference>
<protein>
    <submittedName>
        <fullName evidence="2">TetR/AcrR family transcriptional regulator</fullName>
    </submittedName>
</protein>
<dbReference type="Gene3D" id="1.10.357.10">
    <property type="entry name" value="Tetracycline Repressor, domain 2"/>
    <property type="match status" value="1"/>
</dbReference>
<accession>A0ABS8R5B2</accession>
<dbReference type="InterPro" id="IPR009057">
    <property type="entry name" value="Homeodomain-like_sf"/>
</dbReference>
<evidence type="ECO:0000256" key="1">
    <source>
        <dbReference type="SAM" id="MobiDB-lite"/>
    </source>
</evidence>